<proteinExistence type="predicted"/>
<evidence type="ECO:0000313" key="3">
    <source>
        <dbReference type="Proteomes" id="UP000271098"/>
    </source>
</evidence>
<reference evidence="2 3" key="2">
    <citation type="submission" date="2018-11" db="EMBL/GenBank/DDBJ databases">
        <authorList>
            <consortium name="Pathogen Informatics"/>
        </authorList>
    </citation>
    <scope>NUCLEOTIDE SEQUENCE [LARGE SCALE GENOMIC DNA]</scope>
</reference>
<evidence type="ECO:0000313" key="4">
    <source>
        <dbReference type="WBParaSite" id="GPUH_0000627101-mRNA-1"/>
    </source>
</evidence>
<name>A0A183DC22_9BILA</name>
<evidence type="ECO:0000256" key="1">
    <source>
        <dbReference type="SAM" id="MobiDB-lite"/>
    </source>
</evidence>
<dbReference type="OrthoDB" id="10033037at2759"/>
<feature type="region of interest" description="Disordered" evidence="1">
    <location>
        <begin position="1"/>
        <end position="39"/>
    </location>
</feature>
<sequence length="130" mass="14869">MAKEEAQRAQMKPEATGTGSEATGKNKKTRRIRRNSDGAIAEARAVRKEPLFMLCIRDQTGGLTKQVVHAALNYSRAEYFCRRKFLRIFQNDSGARLAKALTRQLELDNQQCRVLRNCIEEELKTRLKIS</sequence>
<organism evidence="4">
    <name type="scientific">Gongylonema pulchrum</name>
    <dbReference type="NCBI Taxonomy" id="637853"/>
    <lineage>
        <taxon>Eukaryota</taxon>
        <taxon>Metazoa</taxon>
        <taxon>Ecdysozoa</taxon>
        <taxon>Nematoda</taxon>
        <taxon>Chromadorea</taxon>
        <taxon>Rhabditida</taxon>
        <taxon>Spirurina</taxon>
        <taxon>Spiruromorpha</taxon>
        <taxon>Spiruroidea</taxon>
        <taxon>Gongylonematidae</taxon>
        <taxon>Gongylonema</taxon>
    </lineage>
</organism>
<gene>
    <name evidence="2" type="ORF">GPUH_LOCUS6263</name>
</gene>
<dbReference type="Proteomes" id="UP000271098">
    <property type="component" value="Unassembled WGS sequence"/>
</dbReference>
<dbReference type="WBParaSite" id="GPUH_0000627101-mRNA-1">
    <property type="protein sequence ID" value="GPUH_0000627101-mRNA-1"/>
    <property type="gene ID" value="GPUH_0000627101"/>
</dbReference>
<reference evidence="4" key="1">
    <citation type="submission" date="2016-06" db="UniProtKB">
        <authorList>
            <consortium name="WormBaseParasite"/>
        </authorList>
    </citation>
    <scope>IDENTIFICATION</scope>
</reference>
<accession>A0A183DC22</accession>
<keyword evidence="3" id="KW-1185">Reference proteome</keyword>
<evidence type="ECO:0000313" key="2">
    <source>
        <dbReference type="EMBL" id="VDK54042.1"/>
    </source>
</evidence>
<protein>
    <submittedName>
        <fullName evidence="2 4">Uncharacterized protein</fullName>
    </submittedName>
</protein>
<dbReference type="AlphaFoldDB" id="A0A183DC22"/>
<dbReference type="EMBL" id="UYRT01014493">
    <property type="protein sequence ID" value="VDK54042.1"/>
    <property type="molecule type" value="Genomic_DNA"/>
</dbReference>